<gene>
    <name evidence="6" type="ORF">PmDNAV2_gp2</name>
</gene>
<proteinExistence type="predicted"/>
<dbReference type="Pfam" id="PF04586">
    <property type="entry name" value="Peptidase_S78"/>
    <property type="match status" value="1"/>
</dbReference>
<dbReference type="NCBIfam" id="TIGR01543">
    <property type="entry name" value="proheadase_HK97"/>
    <property type="match status" value="1"/>
</dbReference>
<feature type="domain" description="Prohead serine protease" evidence="5">
    <location>
        <begin position="1"/>
        <end position="121"/>
    </location>
</feature>
<keyword evidence="4" id="KW-0118">Viral capsid assembly</keyword>
<evidence type="ECO:0000259" key="5">
    <source>
        <dbReference type="Pfam" id="PF04586"/>
    </source>
</evidence>
<accession>A0A678WCD1</accession>
<name>A0A678WCD1_9VIRU</name>
<keyword evidence="1" id="KW-1188">Viral release from host cell</keyword>
<organism evidence="6">
    <name type="scientific">Pseudo-nitzschia multiseries DNA virus</name>
    <dbReference type="NCBI Taxonomy" id="2364897"/>
    <lineage>
        <taxon>Viruses</taxon>
    </lineage>
</organism>
<dbReference type="GO" id="GO:0008233">
    <property type="term" value="F:peptidase activity"/>
    <property type="evidence" value="ECO:0007669"/>
    <property type="project" value="UniProtKB-KW"/>
</dbReference>
<evidence type="ECO:0000313" key="6">
    <source>
        <dbReference type="EMBL" id="AYJ09377.1"/>
    </source>
</evidence>
<dbReference type="EMBL" id="MG841151">
    <property type="protein sequence ID" value="AYJ09377.1"/>
    <property type="molecule type" value="Genomic_DNA"/>
</dbReference>
<evidence type="ECO:0000256" key="4">
    <source>
        <dbReference type="ARBA" id="ARBA00023045"/>
    </source>
</evidence>
<evidence type="ECO:0000256" key="1">
    <source>
        <dbReference type="ARBA" id="ARBA00022612"/>
    </source>
</evidence>
<dbReference type="GO" id="GO:0006508">
    <property type="term" value="P:proteolysis"/>
    <property type="evidence" value="ECO:0007669"/>
    <property type="project" value="UniProtKB-KW"/>
</dbReference>
<evidence type="ECO:0000256" key="2">
    <source>
        <dbReference type="ARBA" id="ARBA00022670"/>
    </source>
</evidence>
<protein>
    <submittedName>
        <fullName evidence="6">Putative HK97 prohead protease</fullName>
    </submittedName>
</protein>
<keyword evidence="2 6" id="KW-0645">Protease</keyword>
<evidence type="ECO:0000256" key="3">
    <source>
        <dbReference type="ARBA" id="ARBA00022801"/>
    </source>
</evidence>
<dbReference type="GO" id="GO:0046797">
    <property type="term" value="P:viral procapsid maturation"/>
    <property type="evidence" value="ECO:0007669"/>
    <property type="project" value="UniProtKB-KW"/>
</dbReference>
<keyword evidence="3" id="KW-0378">Hydrolase</keyword>
<keyword evidence="4" id="KW-1273">Viral capsid maturation</keyword>
<reference evidence="6" key="1">
    <citation type="submission" date="2018-01" db="EMBL/GenBank/DDBJ databases">
        <title>A diatom virus reveals a new lineage of giant single stranded DNA viruses originating from double stranded DNA phage.</title>
        <authorList>
            <person name="Carlson M.C.G."/>
            <person name="Frischkorn K.R."/>
            <person name="Brumfield S."/>
            <person name="Rocap G."/>
        </authorList>
    </citation>
    <scope>NUCLEOTIDE SEQUENCE</scope>
    <source>
        <strain evidence="6">PmDNAV1</strain>
    </source>
</reference>
<sequence length="176" mass="19449">MPGAFTRSIEQKGASGVALLWQHRSDSPIGVYTEMREDAKGLYVEGRLALGTEKGREAYELMKMGWKAGMSIGFMPSDTEKADDGVREVRELDLWEVSIVTFPANAASMVEQVRAKIENGDEPTKRDIERLLTRDAGLSRSKTAALLAGGYDAMINQRDADDEVSKMWKALEGFSL</sequence>
<dbReference type="InterPro" id="IPR054613">
    <property type="entry name" value="Peptidase_S78_dom"/>
</dbReference>
<dbReference type="InterPro" id="IPR006433">
    <property type="entry name" value="Prohead_protease"/>
</dbReference>